<gene>
    <name evidence="1" type="ORF">UFOPK3605_01408</name>
</gene>
<dbReference type="EMBL" id="CAFBMM010000096">
    <property type="protein sequence ID" value="CAB4915903.1"/>
    <property type="molecule type" value="Genomic_DNA"/>
</dbReference>
<proteinExistence type="predicted"/>
<evidence type="ECO:0000313" key="1">
    <source>
        <dbReference type="EMBL" id="CAB4915903.1"/>
    </source>
</evidence>
<accession>A0A6J7HFV1</accession>
<reference evidence="1" key="1">
    <citation type="submission" date="2020-05" db="EMBL/GenBank/DDBJ databases">
        <authorList>
            <person name="Chiriac C."/>
            <person name="Salcher M."/>
            <person name="Ghai R."/>
            <person name="Kavagutti S V."/>
        </authorList>
    </citation>
    <scope>NUCLEOTIDE SEQUENCE</scope>
</reference>
<organism evidence="1">
    <name type="scientific">freshwater metagenome</name>
    <dbReference type="NCBI Taxonomy" id="449393"/>
    <lineage>
        <taxon>unclassified sequences</taxon>
        <taxon>metagenomes</taxon>
        <taxon>ecological metagenomes</taxon>
    </lineage>
</organism>
<name>A0A6J7HFV1_9ZZZZ</name>
<protein>
    <submittedName>
        <fullName evidence="1">Unannotated protein</fullName>
    </submittedName>
</protein>
<sequence length="56" mass="5918">MACDSLRDRLEITGGQGDVLLRAPSSTVLCDALAAVDLGPARAKGRLRIDVDPLRV</sequence>
<dbReference type="AlphaFoldDB" id="A0A6J7HFV1"/>